<dbReference type="Gene3D" id="2.150.10.10">
    <property type="entry name" value="Serralysin-like metalloprotease, C-terminal"/>
    <property type="match status" value="8"/>
</dbReference>
<accession>A0A3G9G3R7</accession>
<evidence type="ECO:0000256" key="4">
    <source>
        <dbReference type="ARBA" id="ARBA00022525"/>
    </source>
</evidence>
<dbReference type="SMART" id="SM00235">
    <property type="entry name" value="ZnMc"/>
    <property type="match status" value="1"/>
</dbReference>
<dbReference type="InterPro" id="IPR018511">
    <property type="entry name" value="Hemolysin-typ_Ca-bd_CS"/>
</dbReference>
<keyword evidence="7" id="KW-0843">Virulence</keyword>
<dbReference type="InterPro" id="IPR039005">
    <property type="entry name" value="CSPG_rpt"/>
</dbReference>
<evidence type="ECO:0000313" key="11">
    <source>
        <dbReference type="EMBL" id="BBF81387.1"/>
    </source>
</evidence>
<dbReference type="SUPFAM" id="SSF51120">
    <property type="entry name" value="beta-Roll"/>
    <property type="match status" value="5"/>
</dbReference>
<evidence type="ECO:0000256" key="1">
    <source>
        <dbReference type="ARBA" id="ARBA00004370"/>
    </source>
</evidence>
<dbReference type="InterPro" id="IPR050557">
    <property type="entry name" value="RTX_toxin/Mannuronan_C5-epim"/>
</dbReference>
<keyword evidence="4" id="KW-0964">Secreted</keyword>
<evidence type="ECO:0000259" key="10">
    <source>
        <dbReference type="SMART" id="SM00235"/>
    </source>
</evidence>
<dbReference type="EMBL" id="AP018827">
    <property type="protein sequence ID" value="BBF81387.1"/>
    <property type="molecule type" value="Genomic_DNA"/>
</dbReference>
<dbReference type="PRINTS" id="PR01488">
    <property type="entry name" value="RTXTOXINA"/>
</dbReference>
<organism evidence="11 12">
    <name type="scientific">Asticcacaulis excentricus</name>
    <dbReference type="NCBI Taxonomy" id="78587"/>
    <lineage>
        <taxon>Bacteria</taxon>
        <taxon>Pseudomonadati</taxon>
        <taxon>Pseudomonadota</taxon>
        <taxon>Alphaproteobacteria</taxon>
        <taxon>Caulobacterales</taxon>
        <taxon>Caulobacteraceae</taxon>
        <taxon>Asticcacaulis</taxon>
    </lineage>
</organism>
<keyword evidence="5" id="KW-0800">Toxin</keyword>
<reference evidence="12" key="1">
    <citation type="journal article" date="2017" name="Biotechnol. Biofuels">
        <title>Evaluation of environmental bacterial communities as a factor affecting the growth of duckweed Lemna minor.</title>
        <authorList>
            <person name="Ishizawa H."/>
            <person name="Kuroda M."/>
            <person name="Morikawa M."/>
            <person name="Ike M."/>
        </authorList>
    </citation>
    <scope>NUCLEOTIDE SEQUENCE [LARGE SCALE GENOMIC DNA]</scope>
    <source>
        <strain evidence="12">M6</strain>
    </source>
</reference>
<dbReference type="OrthoDB" id="7168317at2"/>
<dbReference type="PRINTS" id="PR00313">
    <property type="entry name" value="CABNDNGRPT"/>
</dbReference>
<dbReference type="GO" id="GO:0008270">
    <property type="term" value="F:zinc ion binding"/>
    <property type="evidence" value="ECO:0007669"/>
    <property type="project" value="InterPro"/>
</dbReference>
<evidence type="ECO:0000256" key="8">
    <source>
        <dbReference type="ARBA" id="ARBA00023136"/>
    </source>
</evidence>
<dbReference type="Pfam" id="PF16184">
    <property type="entry name" value="Cadherin_3"/>
    <property type="match status" value="1"/>
</dbReference>
<feature type="domain" description="Peptidase metallopeptidase" evidence="10">
    <location>
        <begin position="578"/>
        <end position="730"/>
    </location>
</feature>
<evidence type="ECO:0000256" key="3">
    <source>
        <dbReference type="ARBA" id="ARBA00009490"/>
    </source>
</evidence>
<feature type="region of interest" description="Disordered" evidence="9">
    <location>
        <begin position="1336"/>
        <end position="1368"/>
    </location>
</feature>
<dbReference type="GO" id="GO:0005509">
    <property type="term" value="F:calcium ion binding"/>
    <property type="evidence" value="ECO:0007669"/>
    <property type="project" value="InterPro"/>
</dbReference>
<reference evidence="12" key="2">
    <citation type="journal article" date="2017" name="Plant Physiol. Biochem.">
        <title>Differential oxidative and antioxidative response of duckweed Lemna minor toward plant growth promoting/inhibiting bacteria.</title>
        <authorList>
            <person name="Ishizawa H."/>
            <person name="Kuroda M."/>
            <person name="Morikawa M."/>
            <person name="Ike M."/>
        </authorList>
    </citation>
    <scope>NUCLEOTIDE SEQUENCE [LARGE SCALE GENOMIC DNA]</scope>
    <source>
        <strain evidence="12">M6</strain>
    </source>
</reference>
<dbReference type="GO" id="GO:0004035">
    <property type="term" value="F:alkaline phosphatase activity"/>
    <property type="evidence" value="ECO:0007669"/>
    <property type="project" value="UniProtKB-EC"/>
</dbReference>
<dbReference type="GO" id="GO:0005576">
    <property type="term" value="C:extracellular region"/>
    <property type="evidence" value="ECO:0007669"/>
    <property type="project" value="UniProtKB-SubCell"/>
</dbReference>
<dbReference type="GO" id="GO:0008237">
    <property type="term" value="F:metallopeptidase activity"/>
    <property type="evidence" value="ECO:0007669"/>
    <property type="project" value="InterPro"/>
</dbReference>
<gene>
    <name evidence="11" type="ORF">EM6_1985</name>
</gene>
<evidence type="ECO:0000256" key="5">
    <source>
        <dbReference type="ARBA" id="ARBA00022656"/>
    </source>
</evidence>
<dbReference type="InterPro" id="IPR024079">
    <property type="entry name" value="MetalloPept_cat_dom_sf"/>
</dbReference>
<name>A0A3G9G3R7_9CAUL</name>
<dbReference type="GO" id="GO:0090729">
    <property type="term" value="F:toxin activity"/>
    <property type="evidence" value="ECO:0007669"/>
    <property type="project" value="UniProtKB-KW"/>
</dbReference>
<evidence type="ECO:0000256" key="2">
    <source>
        <dbReference type="ARBA" id="ARBA00004613"/>
    </source>
</evidence>
<comment type="subcellular location">
    <subcellularLocation>
        <location evidence="1">Membrane</location>
    </subcellularLocation>
    <subcellularLocation>
        <location evidence="2">Secreted</location>
    </subcellularLocation>
</comment>
<evidence type="ECO:0000256" key="6">
    <source>
        <dbReference type="ARBA" id="ARBA00022737"/>
    </source>
</evidence>
<dbReference type="Gene3D" id="3.40.390.10">
    <property type="entry name" value="Collagenase (Catalytic Domain)"/>
    <property type="match status" value="1"/>
</dbReference>
<dbReference type="InterPro" id="IPR011049">
    <property type="entry name" value="Serralysin-like_metalloprot_C"/>
</dbReference>
<dbReference type="SUPFAM" id="SSF55486">
    <property type="entry name" value="Metalloproteases ('zincins'), catalytic domain"/>
    <property type="match status" value="1"/>
</dbReference>
<dbReference type="GO" id="GO:0016020">
    <property type="term" value="C:membrane"/>
    <property type="evidence" value="ECO:0007669"/>
    <property type="project" value="UniProtKB-SubCell"/>
</dbReference>
<dbReference type="Gene3D" id="2.60.120.380">
    <property type="match status" value="4"/>
</dbReference>
<proteinExistence type="inferred from homology"/>
<dbReference type="InterPro" id="IPR003995">
    <property type="entry name" value="RTX_toxin_determinant-A"/>
</dbReference>
<dbReference type="Proteomes" id="UP000278756">
    <property type="component" value="Chromosome 1"/>
</dbReference>
<dbReference type="PANTHER" id="PTHR38340">
    <property type="entry name" value="S-LAYER PROTEIN"/>
    <property type="match status" value="1"/>
</dbReference>
<dbReference type="EC" id="3.1.3.1" evidence="11"/>
<dbReference type="GO" id="GO:0006508">
    <property type="term" value="P:proteolysis"/>
    <property type="evidence" value="ECO:0007669"/>
    <property type="project" value="InterPro"/>
</dbReference>
<evidence type="ECO:0000256" key="7">
    <source>
        <dbReference type="ARBA" id="ARBA00023026"/>
    </source>
</evidence>
<dbReference type="InterPro" id="IPR001343">
    <property type="entry name" value="Hemolysn_Ca-bd"/>
</dbReference>
<keyword evidence="11" id="KW-0378">Hydrolase</keyword>
<keyword evidence="6" id="KW-0677">Repeat</keyword>
<dbReference type="RefSeq" id="WP_126422433.1">
    <property type="nucleotide sequence ID" value="NZ_AP018827.1"/>
</dbReference>
<dbReference type="PROSITE" id="PS51854">
    <property type="entry name" value="CSPG"/>
    <property type="match status" value="1"/>
</dbReference>
<protein>
    <submittedName>
        <fullName evidence="11">Alkaline phosphatase</fullName>
        <ecNumber evidence="11">3.1.3.1</ecNumber>
    </submittedName>
</protein>
<evidence type="ECO:0000256" key="9">
    <source>
        <dbReference type="SAM" id="MobiDB-lite"/>
    </source>
</evidence>
<dbReference type="PROSITE" id="PS00330">
    <property type="entry name" value="HEMOLYSIN_CALCIUM"/>
    <property type="match status" value="6"/>
</dbReference>
<dbReference type="PANTHER" id="PTHR38340:SF1">
    <property type="entry name" value="S-LAYER PROTEIN"/>
    <property type="match status" value="1"/>
</dbReference>
<dbReference type="InterPro" id="IPR006026">
    <property type="entry name" value="Peptidase_Metallo"/>
</dbReference>
<dbReference type="SUPFAM" id="SSF89260">
    <property type="entry name" value="Collagen-binding domain"/>
    <property type="match status" value="1"/>
</dbReference>
<evidence type="ECO:0000313" key="12">
    <source>
        <dbReference type="Proteomes" id="UP000278756"/>
    </source>
</evidence>
<dbReference type="InterPro" id="IPR007280">
    <property type="entry name" value="Peptidase_C_arc/bac"/>
</dbReference>
<comment type="similarity">
    <text evidence="3">Belongs to the peptidase M10B family.</text>
</comment>
<dbReference type="Pfam" id="PF00353">
    <property type="entry name" value="HemolysinCabind"/>
    <property type="match status" value="10"/>
</dbReference>
<sequence>MRTSNKQTFDQLTPEPMAFSVFAPSGTLLPTGGVNLSLEATSEWASPLQIDSDLTVTSFSKASSGVPGGSETAFETSTTDNIPANATTIDYLDPANPLTAYVQTTGDVDWIKITLAAGVPIKIQMTGTGTNPLATPSFNIVTANGTVLTSSSAFGANGVAAEFTPTTAGVYYIAASGGTGTGTYQLNYFDTVANEAAVASTAVPMNGKVGGILEGSVDQDFYKVDLVAGQRYVFTAQGVGGDAALGDPSLTLYSQTTSPTGTVSYNSVTSNDDADLTNGNINSVIVYTATTSGTYYLSVRGSTSSYTWERSGSYVVTANENKDQQNQYLSPNPGDIPNGTLAEGASATGTVDFISDKDWYAVTLVAGQTYDFSLFGTGGAGALVDPMLVLYNGSGTRLLQDDDSGPGRNAFISYTATTSGTYYISAQAWSDEDGTYTGTYTLSMGKGFTAGTDTIAAGVNTTATLAVGGTFKGELEKAGDEDWIAVDLVEGQGYRFDLTGSTDLHDTVLYVYDSKGVRIAQDDNGNGTFSQLTFEPVTSGRYYVSAASVNNALHGSYSLSVTPSARPLLTDAIDWGSKLNVANGVVKIYFAAAGEVFGGEMSYGWTDYEIAQALSAASSYSSYINLRFERTTNAAEADFKLVTTYSNDFLGYFNPPGTDDAGVGVFALNGAGWSRENSTVSGLNPGGMGYLTLVHELGHGLGLAHPHDNGGTSVIMTGVLSTTDYLGYGWQNQGVYTVMSYNDGWPGGPVPASTTYYSGYAATPMAIDIAVLQAKYGANATANAGDTVYYFDAMSSTTSTFRSIWDTSGTDTLSGERFFAFTALTLDLREASMFYSGPTSGGAISYSPSFAGGLSIAAGTVIENARGHLGADTIYGNDVANRIEGLGGDDTLYGFGGDDQFIVDMSPINNVQTRVSSVVDGGTGNDTLVLNIDRKAFDQVDHGNGHFSFSDATRTIHVYNVETFTFADGKSYTAATVVNRAPSLSGSLTARVDEGQTTVLTTASLNFFDPDDTTTTFEWMRATDVDEGGNGYKGQGYLLVDGVEATTFTLAQLQAGKVVFVHSGSSDGDVHITLRAYDGQRYSAVGSLNFAVNYGIADYLVGSGLVDFINGGSGADVIIALGGDDMINGGSGNDYLVGGDGNDSLSGGSGSDFLVGEAGNDLLDASDGNDQIYAGDGDDKVYGGLGADRLIGGDGNDTLYGGAGDDFILGDAGDDIIYGEDGYSYLHGGDGNDKVFGGKNADFVIGAAGNDELRGMGDNDQLYGDIGDDQMWGDDGDDLFSGGAGMDKIYGGTGNDIAFGQDDNDTIYGDQGNDTLYGQEGADSIYGGTDDDVLSGGSGKDYLEGNAGNDSLYGDSDEDTLYGHEGNDLLSGGSGKDKLYGGIGDDTIYGDGDDDLIYGEDGNDTLIGGQGNDEIFGGIGNDTIIAQDSNDIVHGDAGNDSIYGGNHEDTLYGDDGNDFLYGEDGLDILEGGAGIDYLYGGNQNDVLRGGADNDVLYGQRDNDTLYGDAGNDALYGGLGVDTLYGGDGNDTLYGGDQSPSADSTAGVQEGDTYYGGAGADTFMIGRYRVSIKDFNAAEGDKISLSSILTTALPSTLTLGTNFFSGAGAAPTSAVATLYFDSTTNLLYYDSDGTGANAAQVIAYLENVTSLSVSDFVRGSHF</sequence>
<keyword evidence="8" id="KW-0472">Membrane</keyword>
<dbReference type="Pfam" id="PF04151">
    <property type="entry name" value="PPC"/>
    <property type="match status" value="1"/>
</dbReference>